<keyword evidence="3" id="KW-1185">Reference proteome</keyword>
<feature type="compositionally biased region" description="Polar residues" evidence="1">
    <location>
        <begin position="58"/>
        <end position="67"/>
    </location>
</feature>
<evidence type="ECO:0000313" key="2">
    <source>
        <dbReference type="EMBL" id="KIO27959.1"/>
    </source>
</evidence>
<dbReference type="AlphaFoldDB" id="A0A0C3QMB9"/>
<feature type="region of interest" description="Disordered" evidence="1">
    <location>
        <begin position="379"/>
        <end position="403"/>
    </location>
</feature>
<name>A0A0C3QMB9_9AGAM</name>
<protein>
    <submittedName>
        <fullName evidence="2">Uncharacterized protein</fullName>
    </submittedName>
</protein>
<gene>
    <name evidence="2" type="ORF">M407DRAFT_22867</name>
</gene>
<dbReference type="EMBL" id="KN823001">
    <property type="protein sequence ID" value="KIO27959.1"/>
    <property type="molecule type" value="Genomic_DNA"/>
</dbReference>
<accession>A0A0C3QMB9</accession>
<reference evidence="2 3" key="1">
    <citation type="submission" date="2014-04" db="EMBL/GenBank/DDBJ databases">
        <authorList>
            <consortium name="DOE Joint Genome Institute"/>
            <person name="Kuo A."/>
            <person name="Girlanda M."/>
            <person name="Perotto S."/>
            <person name="Kohler A."/>
            <person name="Nagy L.G."/>
            <person name="Floudas D."/>
            <person name="Copeland A."/>
            <person name="Barry K.W."/>
            <person name="Cichocki N."/>
            <person name="Veneault-Fourrey C."/>
            <person name="LaButti K."/>
            <person name="Lindquist E.A."/>
            <person name="Lipzen A."/>
            <person name="Lundell T."/>
            <person name="Morin E."/>
            <person name="Murat C."/>
            <person name="Sun H."/>
            <person name="Tunlid A."/>
            <person name="Henrissat B."/>
            <person name="Grigoriev I.V."/>
            <person name="Hibbett D.S."/>
            <person name="Martin F."/>
            <person name="Nordberg H.P."/>
            <person name="Cantor M.N."/>
            <person name="Hua S.X."/>
        </authorList>
    </citation>
    <scope>NUCLEOTIDE SEQUENCE [LARGE SCALE GENOMIC DNA]</scope>
    <source>
        <strain evidence="2 3">MUT 4182</strain>
    </source>
</reference>
<evidence type="ECO:0000256" key="1">
    <source>
        <dbReference type="SAM" id="MobiDB-lite"/>
    </source>
</evidence>
<feature type="region of interest" description="Disordered" evidence="1">
    <location>
        <begin position="210"/>
        <end position="235"/>
    </location>
</feature>
<feature type="compositionally biased region" description="Low complexity" evidence="1">
    <location>
        <begin position="212"/>
        <end position="223"/>
    </location>
</feature>
<organism evidence="2 3">
    <name type="scientific">Tulasnella calospora MUT 4182</name>
    <dbReference type="NCBI Taxonomy" id="1051891"/>
    <lineage>
        <taxon>Eukaryota</taxon>
        <taxon>Fungi</taxon>
        <taxon>Dikarya</taxon>
        <taxon>Basidiomycota</taxon>
        <taxon>Agaricomycotina</taxon>
        <taxon>Agaricomycetes</taxon>
        <taxon>Cantharellales</taxon>
        <taxon>Tulasnellaceae</taxon>
        <taxon>Tulasnella</taxon>
    </lineage>
</organism>
<dbReference type="OrthoDB" id="3285046at2759"/>
<dbReference type="Proteomes" id="UP000054248">
    <property type="component" value="Unassembled WGS sequence"/>
</dbReference>
<sequence length="403" mass="44478">MQESSLSVVLPSIRFLLEDVAHYEASNRISTTPNALRPLRVPVSRTLRPPVPYAPGVLQSTSPSASHPPSRLPASHPSGRFHSSHAPLSQRRFPHRDQDRSMGLGSYRSPNTFPPLPCHGSNSFETIGSLALFYSGPSVAPASLPKAPQPQQLPAFDLGRPVSPPTDDERLSQATYLQLDRAIGPPPVPPRPLLDPTLVDDTQFALDISAGSPRSPSLLLSPSIEGSPTRTPGQLPFPLVPVSFVQPASQDLLSEPQIAPSGERGGRSKSDRAPLPLRVDGQVTKNRTMYSRCRPDYLLPPPGQGSLARRTWKKWEHVAASEALVWYQTQNPHFDLLTSTQDEQRINLPVVFERITAEYRNSWRRTYDGFLTWAAKAKARPTTRKPASRGLSTVRRPAVRRRK</sequence>
<evidence type="ECO:0000313" key="3">
    <source>
        <dbReference type="Proteomes" id="UP000054248"/>
    </source>
</evidence>
<feature type="region of interest" description="Disordered" evidence="1">
    <location>
        <begin position="251"/>
        <end position="275"/>
    </location>
</feature>
<dbReference type="HOGENOM" id="CLU_057189_0_0_1"/>
<reference evidence="3" key="2">
    <citation type="submission" date="2015-01" db="EMBL/GenBank/DDBJ databases">
        <title>Evolutionary Origins and Diversification of the Mycorrhizal Mutualists.</title>
        <authorList>
            <consortium name="DOE Joint Genome Institute"/>
            <consortium name="Mycorrhizal Genomics Consortium"/>
            <person name="Kohler A."/>
            <person name="Kuo A."/>
            <person name="Nagy L.G."/>
            <person name="Floudas D."/>
            <person name="Copeland A."/>
            <person name="Barry K.W."/>
            <person name="Cichocki N."/>
            <person name="Veneault-Fourrey C."/>
            <person name="LaButti K."/>
            <person name="Lindquist E.A."/>
            <person name="Lipzen A."/>
            <person name="Lundell T."/>
            <person name="Morin E."/>
            <person name="Murat C."/>
            <person name="Riley R."/>
            <person name="Ohm R."/>
            <person name="Sun H."/>
            <person name="Tunlid A."/>
            <person name="Henrissat B."/>
            <person name="Grigoriev I.V."/>
            <person name="Hibbett D.S."/>
            <person name="Martin F."/>
        </authorList>
    </citation>
    <scope>NUCLEOTIDE SEQUENCE [LARGE SCALE GENOMIC DNA]</scope>
    <source>
        <strain evidence="3">MUT 4182</strain>
    </source>
</reference>
<proteinExistence type="predicted"/>
<feature type="region of interest" description="Disordered" evidence="1">
    <location>
        <begin position="52"/>
        <end position="110"/>
    </location>
</feature>